<evidence type="ECO:0000313" key="7">
    <source>
        <dbReference type="EMBL" id="RBP47951.1"/>
    </source>
</evidence>
<evidence type="ECO:0000259" key="6">
    <source>
        <dbReference type="Pfam" id="PF02826"/>
    </source>
</evidence>
<dbReference type="EMBL" id="QNRR01000001">
    <property type="protein sequence ID" value="RBP47951.1"/>
    <property type="molecule type" value="Genomic_DNA"/>
</dbReference>
<proteinExistence type="inferred from homology"/>
<dbReference type="InterPro" id="IPR029753">
    <property type="entry name" value="D-isomer_DH_CS"/>
</dbReference>
<evidence type="ECO:0000256" key="3">
    <source>
        <dbReference type="ARBA" id="ARBA00023027"/>
    </source>
</evidence>
<dbReference type="PANTHER" id="PTHR43026:SF1">
    <property type="entry name" value="2-HYDROXYACID DEHYDROGENASE HOMOLOG 1-RELATED"/>
    <property type="match status" value="1"/>
</dbReference>
<accession>A0A366HUI9</accession>
<protein>
    <submittedName>
        <fullName evidence="7">D-lactate dehydrogenase</fullName>
    </submittedName>
</protein>
<reference evidence="7 8" key="1">
    <citation type="submission" date="2018-06" db="EMBL/GenBank/DDBJ databases">
        <title>Genomic Encyclopedia of Type Strains, Phase IV (KMG-IV): sequencing the most valuable type-strain genomes for metagenomic binning, comparative biology and taxonomic classification.</title>
        <authorList>
            <person name="Goeker M."/>
        </authorList>
    </citation>
    <scope>NUCLEOTIDE SEQUENCE [LARGE SCALE GENOMIC DNA]</scope>
    <source>
        <strain evidence="7 8">DSM 25532</strain>
    </source>
</reference>
<feature type="domain" description="D-isomer specific 2-hydroxyacid dehydrogenase NAD-binding" evidence="6">
    <location>
        <begin position="111"/>
        <end position="297"/>
    </location>
</feature>
<keyword evidence="8" id="KW-1185">Reference proteome</keyword>
<evidence type="ECO:0000256" key="1">
    <source>
        <dbReference type="ARBA" id="ARBA00005854"/>
    </source>
</evidence>
<keyword evidence="2 4" id="KW-0560">Oxidoreductase</keyword>
<evidence type="ECO:0000313" key="8">
    <source>
        <dbReference type="Proteomes" id="UP000253426"/>
    </source>
</evidence>
<dbReference type="GO" id="GO:0051287">
    <property type="term" value="F:NAD binding"/>
    <property type="evidence" value="ECO:0007669"/>
    <property type="project" value="InterPro"/>
</dbReference>
<dbReference type="GO" id="GO:0016616">
    <property type="term" value="F:oxidoreductase activity, acting on the CH-OH group of donors, NAD or NADP as acceptor"/>
    <property type="evidence" value="ECO:0007669"/>
    <property type="project" value="InterPro"/>
</dbReference>
<dbReference type="PANTHER" id="PTHR43026">
    <property type="entry name" value="2-HYDROXYACID DEHYDROGENASE HOMOLOG 1-RELATED"/>
    <property type="match status" value="1"/>
</dbReference>
<dbReference type="InterPro" id="IPR036291">
    <property type="entry name" value="NAD(P)-bd_dom_sf"/>
</dbReference>
<gene>
    <name evidence="7" type="ORF">DES53_101751</name>
</gene>
<comment type="caution">
    <text evidence="7">The sequence shown here is derived from an EMBL/GenBank/DDBJ whole genome shotgun (WGS) entry which is preliminary data.</text>
</comment>
<dbReference type="PROSITE" id="PS00671">
    <property type="entry name" value="D_2_HYDROXYACID_DH_3"/>
    <property type="match status" value="1"/>
</dbReference>
<dbReference type="CDD" id="cd12183">
    <property type="entry name" value="LDH_like_2"/>
    <property type="match status" value="1"/>
</dbReference>
<name>A0A366HUI9_9BACT</name>
<evidence type="ECO:0000256" key="2">
    <source>
        <dbReference type="ARBA" id="ARBA00023002"/>
    </source>
</evidence>
<dbReference type="Proteomes" id="UP000253426">
    <property type="component" value="Unassembled WGS sequence"/>
</dbReference>
<dbReference type="Gene3D" id="3.40.50.720">
    <property type="entry name" value="NAD(P)-binding Rossmann-like Domain"/>
    <property type="match status" value="2"/>
</dbReference>
<dbReference type="Pfam" id="PF02826">
    <property type="entry name" value="2-Hacid_dh_C"/>
    <property type="match status" value="1"/>
</dbReference>
<dbReference type="InterPro" id="IPR006139">
    <property type="entry name" value="D-isomer_2_OHA_DH_cat_dom"/>
</dbReference>
<comment type="similarity">
    <text evidence="1 4">Belongs to the D-isomer specific 2-hydroxyacid dehydrogenase family.</text>
</comment>
<keyword evidence="3" id="KW-0520">NAD</keyword>
<dbReference type="OrthoDB" id="9805416at2"/>
<evidence type="ECO:0000259" key="5">
    <source>
        <dbReference type="Pfam" id="PF00389"/>
    </source>
</evidence>
<dbReference type="PROSITE" id="PS00670">
    <property type="entry name" value="D_2_HYDROXYACID_DH_2"/>
    <property type="match status" value="1"/>
</dbReference>
<dbReference type="SUPFAM" id="SSF52283">
    <property type="entry name" value="Formate/glycerate dehydrogenase catalytic domain-like"/>
    <property type="match status" value="1"/>
</dbReference>
<dbReference type="Pfam" id="PF00389">
    <property type="entry name" value="2-Hacid_dh"/>
    <property type="match status" value="1"/>
</dbReference>
<dbReference type="InterPro" id="IPR006140">
    <property type="entry name" value="D-isomer_DH_NAD-bd"/>
</dbReference>
<evidence type="ECO:0000256" key="4">
    <source>
        <dbReference type="RuleBase" id="RU003719"/>
    </source>
</evidence>
<organism evidence="7 8">
    <name type="scientific">Roseimicrobium gellanilyticum</name>
    <dbReference type="NCBI Taxonomy" id="748857"/>
    <lineage>
        <taxon>Bacteria</taxon>
        <taxon>Pseudomonadati</taxon>
        <taxon>Verrucomicrobiota</taxon>
        <taxon>Verrucomicrobiia</taxon>
        <taxon>Verrucomicrobiales</taxon>
        <taxon>Verrucomicrobiaceae</taxon>
        <taxon>Roseimicrobium</taxon>
    </lineage>
</organism>
<dbReference type="InterPro" id="IPR058205">
    <property type="entry name" value="D-LDH-like"/>
</dbReference>
<sequence length="328" mass="35559">MKTVVFSSKSYDEEFLNAANGGAAHKLRFLPARLDETTASLAKGYDAVCVFVNDLVNGTVVDTLADLGVKAIALRCAGYNNVDIARARERGIAVVRVPAYSPHAVAEFAATLLFSLNRRIHKAYNRVREGNFELAGLMGFDLVGKTVTVVGTGKIGSIFARIMHCIGCRILAVDAYRNPELEALGVTYVTFHEALPQSDVISLHCPLTAETRHLVNAESLSLMKHGLLLINTGRGALIDTAAVIAALKSGILGGLALDVYEEEDKLFFSDHSHEIIPDDVFMRLTTFPNVLLTGHQAFFTKEALEQIATVTLQNLSDLESEGRSANQL</sequence>
<dbReference type="AlphaFoldDB" id="A0A366HUI9"/>
<feature type="domain" description="D-isomer specific 2-hydroxyacid dehydrogenase catalytic" evidence="5">
    <location>
        <begin position="5"/>
        <end position="327"/>
    </location>
</feature>
<dbReference type="RefSeq" id="WP_113956836.1">
    <property type="nucleotide sequence ID" value="NZ_QNRR01000001.1"/>
</dbReference>
<dbReference type="SUPFAM" id="SSF51735">
    <property type="entry name" value="NAD(P)-binding Rossmann-fold domains"/>
    <property type="match status" value="1"/>
</dbReference>